<organism evidence="3 4">
    <name type="scientific">Corynebacterium hadale</name>
    <dbReference type="NCBI Taxonomy" id="2026255"/>
    <lineage>
        <taxon>Bacteria</taxon>
        <taxon>Bacillati</taxon>
        <taxon>Actinomycetota</taxon>
        <taxon>Actinomycetes</taxon>
        <taxon>Mycobacteriales</taxon>
        <taxon>Corynebacteriaceae</taxon>
        <taxon>Corynebacterium</taxon>
    </lineage>
</organism>
<feature type="region of interest" description="Disordered" evidence="1">
    <location>
        <begin position="186"/>
        <end position="331"/>
    </location>
</feature>
<accession>A0ABX4HB59</accession>
<dbReference type="EMBL" id="NSGO01000003">
    <property type="protein sequence ID" value="PAT06629.1"/>
    <property type="molecule type" value="Genomic_DNA"/>
</dbReference>
<sequence length="331" mass="33415">MTRRNDEATEEFAAVADVDAWLDAIAAGEDPSSGEDELAALFLDLKGEVDRPASEPLLIDATSTPSDDPDAPDAPDASDETGTAGSVIPFRSASRKSRRSRRGVSPWVSGLVGAAAATAVVTGSGAALYNATPGSPLWGPATAVFGDRTAAVELAATLDELEAANDSGDKDAASALFEQARALLASMEPRAKQGRDGEEGQAPITTMRTKVSTVTVTPPPAEPSAPAPEPQTVTETVVPSANPQPTLEQPSSSAAVRPSAQPSSQSSAVRPNPLPRPSAAAPSQGAESGNEESAPDGAAAPSQVNQGVAGESEGAGSGEDHSDALGQAQNY</sequence>
<gene>
    <name evidence="3" type="ORF">CKJ81_04180</name>
</gene>
<evidence type="ECO:0000313" key="3">
    <source>
        <dbReference type="EMBL" id="PAT06629.1"/>
    </source>
</evidence>
<dbReference type="RefSeq" id="WP_095535321.1">
    <property type="nucleotide sequence ID" value="NZ_NSGO01000003.1"/>
</dbReference>
<dbReference type="Proteomes" id="UP000218281">
    <property type="component" value="Unassembled WGS sequence"/>
</dbReference>
<name>A0ABX4HB59_9CORY</name>
<protein>
    <recommendedName>
        <fullName evidence="5">Anti-sigma-D factor RsdA sigma factor binding region domain-containing protein</fullName>
    </recommendedName>
</protein>
<feature type="compositionally biased region" description="Basic residues" evidence="1">
    <location>
        <begin position="93"/>
        <end position="102"/>
    </location>
</feature>
<keyword evidence="2" id="KW-0472">Membrane</keyword>
<feature type="region of interest" description="Disordered" evidence="1">
    <location>
        <begin position="53"/>
        <end position="105"/>
    </location>
</feature>
<evidence type="ECO:0000313" key="4">
    <source>
        <dbReference type="Proteomes" id="UP000218281"/>
    </source>
</evidence>
<evidence type="ECO:0008006" key="5">
    <source>
        <dbReference type="Google" id="ProtNLM"/>
    </source>
</evidence>
<keyword evidence="2" id="KW-0812">Transmembrane</keyword>
<feature type="compositionally biased region" description="Polar residues" evidence="1">
    <location>
        <begin position="231"/>
        <end position="249"/>
    </location>
</feature>
<proteinExistence type="predicted"/>
<evidence type="ECO:0000256" key="1">
    <source>
        <dbReference type="SAM" id="MobiDB-lite"/>
    </source>
</evidence>
<feature type="compositionally biased region" description="Low complexity" evidence="1">
    <location>
        <begin position="250"/>
        <end position="271"/>
    </location>
</feature>
<keyword evidence="2" id="KW-1133">Transmembrane helix</keyword>
<comment type="caution">
    <text evidence="3">The sequence shown here is derived from an EMBL/GenBank/DDBJ whole genome shotgun (WGS) entry which is preliminary data.</text>
</comment>
<evidence type="ECO:0000256" key="2">
    <source>
        <dbReference type="SAM" id="Phobius"/>
    </source>
</evidence>
<feature type="compositionally biased region" description="Acidic residues" evidence="1">
    <location>
        <begin position="67"/>
        <end position="79"/>
    </location>
</feature>
<feature type="compositionally biased region" description="Basic and acidic residues" evidence="1">
    <location>
        <begin position="189"/>
        <end position="198"/>
    </location>
</feature>
<feature type="transmembrane region" description="Helical" evidence="2">
    <location>
        <begin position="104"/>
        <end position="129"/>
    </location>
</feature>
<keyword evidence="4" id="KW-1185">Reference proteome</keyword>
<reference evidence="3 4" key="1">
    <citation type="submission" date="2017-08" db="EMBL/GenBank/DDBJ databases">
        <title>Whole genome sequences of 6 clinical strains closest to Corynebacterium imitans.</title>
        <authorList>
            <person name="Bernier A.-M."/>
            <person name="Burdz T."/>
            <person name="Bernard K."/>
        </authorList>
    </citation>
    <scope>NUCLEOTIDE SEQUENCE [LARGE SCALE GENOMIC DNA]</scope>
    <source>
        <strain evidence="3 4">NML93-0607</strain>
    </source>
</reference>
<feature type="compositionally biased region" description="Pro residues" evidence="1">
    <location>
        <begin position="217"/>
        <end position="229"/>
    </location>
</feature>